<feature type="compositionally biased region" description="Pro residues" evidence="4">
    <location>
        <begin position="1"/>
        <end position="24"/>
    </location>
</feature>
<dbReference type="EMBL" id="FNFF01000001">
    <property type="protein sequence ID" value="SDJ41874.1"/>
    <property type="molecule type" value="Genomic_DNA"/>
</dbReference>
<keyword evidence="7" id="KW-1185">Reference proteome</keyword>
<sequence>MPEPTLPSAPEPTLPSAPVPPLPSSPDLSYLASVRESYDTVAVAYADRVPAPSDLDPLSRALLGAFAESVREAGGGVVADVGCGPGKVSAHLAGLGLTMTGVDLSPEMVRLARESHPELPFRVGSMTALPFADGELTGVLAYYSTHHTPPGALPVVFGEFRRVLAPGGILMVSGHVGGRRGAPPDAGLRRSPGVVRELSAARGRDRRADRAGRSRGDGPDGAGADERRQVARRHVLRAEG</sequence>
<protein>
    <submittedName>
        <fullName evidence="6">Methyltransferase domain-containing protein</fullName>
    </submittedName>
</protein>
<dbReference type="PANTHER" id="PTHR43464">
    <property type="entry name" value="METHYLTRANSFERASE"/>
    <property type="match status" value="1"/>
</dbReference>
<dbReference type="RefSeq" id="WP_342742681.1">
    <property type="nucleotide sequence ID" value="NZ_FNFF01000001.1"/>
</dbReference>
<evidence type="ECO:0000256" key="3">
    <source>
        <dbReference type="ARBA" id="ARBA00022691"/>
    </source>
</evidence>
<name>A0A1G8TKG6_9ACTN</name>
<dbReference type="STRING" id="417292.SAMN05421806_101315"/>
<feature type="region of interest" description="Disordered" evidence="4">
    <location>
        <begin position="1"/>
        <end position="26"/>
    </location>
</feature>
<dbReference type="Gene3D" id="3.40.50.150">
    <property type="entry name" value="Vaccinia Virus protein VP39"/>
    <property type="match status" value="1"/>
</dbReference>
<accession>A0A1G8TKG6</accession>
<dbReference type="Proteomes" id="UP000199155">
    <property type="component" value="Unassembled WGS sequence"/>
</dbReference>
<feature type="compositionally biased region" description="Basic residues" evidence="4">
    <location>
        <begin position="230"/>
        <end position="240"/>
    </location>
</feature>
<dbReference type="InterPro" id="IPR041698">
    <property type="entry name" value="Methyltransf_25"/>
</dbReference>
<keyword evidence="1 6" id="KW-0489">Methyltransferase</keyword>
<reference evidence="6 7" key="1">
    <citation type="submission" date="2016-10" db="EMBL/GenBank/DDBJ databases">
        <authorList>
            <person name="de Groot N.N."/>
        </authorList>
    </citation>
    <scope>NUCLEOTIDE SEQUENCE [LARGE SCALE GENOMIC DNA]</scope>
    <source>
        <strain evidence="6 7">CGMCC 4.5727</strain>
    </source>
</reference>
<evidence type="ECO:0000256" key="2">
    <source>
        <dbReference type="ARBA" id="ARBA00022679"/>
    </source>
</evidence>
<organism evidence="6 7">
    <name type="scientific">Streptomyces indicus</name>
    <dbReference type="NCBI Taxonomy" id="417292"/>
    <lineage>
        <taxon>Bacteria</taxon>
        <taxon>Bacillati</taxon>
        <taxon>Actinomycetota</taxon>
        <taxon>Actinomycetes</taxon>
        <taxon>Kitasatosporales</taxon>
        <taxon>Streptomycetaceae</taxon>
        <taxon>Streptomyces</taxon>
    </lineage>
</organism>
<feature type="domain" description="Methyltransferase" evidence="5">
    <location>
        <begin position="78"/>
        <end position="168"/>
    </location>
</feature>
<dbReference type="PANTHER" id="PTHR43464:SF19">
    <property type="entry name" value="UBIQUINONE BIOSYNTHESIS O-METHYLTRANSFERASE, MITOCHONDRIAL"/>
    <property type="match status" value="1"/>
</dbReference>
<evidence type="ECO:0000259" key="5">
    <source>
        <dbReference type="Pfam" id="PF13649"/>
    </source>
</evidence>
<proteinExistence type="predicted"/>
<evidence type="ECO:0000256" key="1">
    <source>
        <dbReference type="ARBA" id="ARBA00022603"/>
    </source>
</evidence>
<feature type="compositionally biased region" description="Basic and acidic residues" evidence="4">
    <location>
        <begin position="202"/>
        <end position="229"/>
    </location>
</feature>
<dbReference type="SUPFAM" id="SSF53335">
    <property type="entry name" value="S-adenosyl-L-methionine-dependent methyltransferases"/>
    <property type="match status" value="1"/>
</dbReference>
<gene>
    <name evidence="6" type="ORF">SAMN05421806_101315</name>
</gene>
<dbReference type="Pfam" id="PF13649">
    <property type="entry name" value="Methyltransf_25"/>
    <property type="match status" value="1"/>
</dbReference>
<dbReference type="GO" id="GO:0032259">
    <property type="term" value="P:methylation"/>
    <property type="evidence" value="ECO:0007669"/>
    <property type="project" value="UniProtKB-KW"/>
</dbReference>
<keyword evidence="3" id="KW-0949">S-adenosyl-L-methionine</keyword>
<keyword evidence="2 6" id="KW-0808">Transferase</keyword>
<dbReference type="GO" id="GO:0008168">
    <property type="term" value="F:methyltransferase activity"/>
    <property type="evidence" value="ECO:0007669"/>
    <property type="project" value="UniProtKB-KW"/>
</dbReference>
<evidence type="ECO:0000256" key="4">
    <source>
        <dbReference type="SAM" id="MobiDB-lite"/>
    </source>
</evidence>
<dbReference type="AlphaFoldDB" id="A0A1G8TKG6"/>
<feature type="region of interest" description="Disordered" evidence="4">
    <location>
        <begin position="175"/>
        <end position="240"/>
    </location>
</feature>
<dbReference type="CDD" id="cd02440">
    <property type="entry name" value="AdoMet_MTases"/>
    <property type="match status" value="1"/>
</dbReference>
<evidence type="ECO:0000313" key="6">
    <source>
        <dbReference type="EMBL" id="SDJ41874.1"/>
    </source>
</evidence>
<evidence type="ECO:0000313" key="7">
    <source>
        <dbReference type="Proteomes" id="UP000199155"/>
    </source>
</evidence>
<dbReference type="InterPro" id="IPR029063">
    <property type="entry name" value="SAM-dependent_MTases_sf"/>
</dbReference>